<dbReference type="SUPFAM" id="SSF52172">
    <property type="entry name" value="CheY-like"/>
    <property type="match status" value="1"/>
</dbReference>
<evidence type="ECO:0000256" key="2">
    <source>
        <dbReference type="ARBA" id="ARBA00022490"/>
    </source>
</evidence>
<dbReference type="RefSeq" id="WP_065578122.1">
    <property type="nucleotide sequence ID" value="NZ_CAMLFL010000028.1"/>
</dbReference>
<evidence type="ECO:0000256" key="9">
    <source>
        <dbReference type="PIRNR" id="PIRNR006171"/>
    </source>
</evidence>
<dbReference type="EMBL" id="NASK01000101">
    <property type="protein sequence ID" value="OTQ48621.1"/>
    <property type="molecule type" value="Genomic_DNA"/>
</dbReference>
<dbReference type="SUPFAM" id="SSF46785">
    <property type="entry name" value="Winged helix' DNA-binding domain"/>
    <property type="match status" value="1"/>
</dbReference>
<feature type="modified residue" description="4-aspartylphosphate" evidence="10">
    <location>
        <position position="54"/>
    </location>
</feature>
<dbReference type="AlphaFoldDB" id="A0A242NSR5"/>
<dbReference type="Gene3D" id="3.40.50.2300">
    <property type="match status" value="1"/>
</dbReference>
<proteinExistence type="predicted"/>
<dbReference type="SMART" id="SM00448">
    <property type="entry name" value="REC"/>
    <property type="match status" value="1"/>
</dbReference>
<name>A0A242NSR5_9GAMM</name>
<evidence type="ECO:0000256" key="7">
    <source>
        <dbReference type="ARBA" id="ARBA00023159"/>
    </source>
</evidence>
<dbReference type="GO" id="GO:0005737">
    <property type="term" value="C:cytoplasm"/>
    <property type="evidence" value="ECO:0007669"/>
    <property type="project" value="UniProtKB-SubCell"/>
</dbReference>
<evidence type="ECO:0000313" key="12">
    <source>
        <dbReference type="EMBL" id="OTQ48621.1"/>
    </source>
</evidence>
<dbReference type="OrthoDB" id="9802426at2"/>
<dbReference type="PANTHER" id="PTHR45526">
    <property type="entry name" value="TRANSCRIPTIONAL REGULATORY PROTEIN DPIA"/>
    <property type="match status" value="1"/>
</dbReference>
<dbReference type="CDD" id="cd19925">
    <property type="entry name" value="REC_citrate_TCS"/>
    <property type="match status" value="1"/>
</dbReference>
<keyword evidence="4 9" id="KW-0902">Two-component regulatory system</keyword>
<reference evidence="12 13" key="1">
    <citation type="submission" date="2017-03" db="EMBL/GenBank/DDBJ databases">
        <title>Comparative genomics of honeybee gut symbionts reveal geographically distinct and subgroup specific antibiotic resistance.</title>
        <authorList>
            <person name="Ludvigsen J."/>
            <person name="Porcellato D."/>
            <person name="Labee-Lund T.M."/>
            <person name="Amdam G.V."/>
            <person name="Rudi K."/>
        </authorList>
    </citation>
    <scope>NUCLEOTIDE SEQUENCE [LARGE SCALE GENOMIC DNA]</scope>
    <source>
        <strain evidence="12 13">A-4-12</strain>
    </source>
</reference>
<dbReference type="InterPro" id="IPR036390">
    <property type="entry name" value="WH_DNA-bd_sf"/>
</dbReference>
<evidence type="ECO:0000256" key="5">
    <source>
        <dbReference type="ARBA" id="ARBA00023015"/>
    </source>
</evidence>
<feature type="domain" description="Response regulatory" evidence="11">
    <location>
        <begin position="3"/>
        <end position="119"/>
    </location>
</feature>
<comment type="subcellular location">
    <subcellularLocation>
        <location evidence="1 9">Cytoplasm</location>
    </subcellularLocation>
</comment>
<keyword evidence="6 9" id="KW-0238">DNA-binding</keyword>
<keyword evidence="3 10" id="KW-0597">Phosphoprotein</keyword>
<keyword evidence="8 9" id="KW-0804">Transcription</keyword>
<protein>
    <recommendedName>
        <fullName evidence="9">Transcriptional regulatory protein</fullName>
    </recommendedName>
</protein>
<evidence type="ECO:0000256" key="1">
    <source>
        <dbReference type="ARBA" id="ARBA00004496"/>
    </source>
</evidence>
<comment type="caution">
    <text evidence="12">The sequence shown here is derived from an EMBL/GenBank/DDBJ whole genome shotgun (WGS) entry which is preliminary data.</text>
</comment>
<keyword evidence="7 9" id="KW-0010">Activator</keyword>
<dbReference type="InterPro" id="IPR001789">
    <property type="entry name" value="Sig_transdc_resp-reg_receiver"/>
</dbReference>
<dbReference type="PROSITE" id="PS50110">
    <property type="entry name" value="RESPONSE_REGULATORY"/>
    <property type="match status" value="1"/>
</dbReference>
<dbReference type="GO" id="GO:0000156">
    <property type="term" value="F:phosphorelay response regulator activity"/>
    <property type="evidence" value="ECO:0007669"/>
    <property type="project" value="TreeGrafter"/>
</dbReference>
<dbReference type="Pfam" id="PF00072">
    <property type="entry name" value="Response_reg"/>
    <property type="match status" value="1"/>
</dbReference>
<evidence type="ECO:0000259" key="11">
    <source>
        <dbReference type="PROSITE" id="PS50110"/>
    </source>
</evidence>
<dbReference type="Proteomes" id="UP000194968">
    <property type="component" value="Unassembled WGS sequence"/>
</dbReference>
<dbReference type="PANTHER" id="PTHR45526:SF1">
    <property type="entry name" value="TRANSCRIPTIONAL REGULATORY PROTEIN DCUR-RELATED"/>
    <property type="match status" value="1"/>
</dbReference>
<dbReference type="PIRSF" id="PIRSF006171">
    <property type="entry name" value="RR_citrat_malat"/>
    <property type="match status" value="1"/>
</dbReference>
<evidence type="ECO:0000313" key="13">
    <source>
        <dbReference type="Proteomes" id="UP000194968"/>
    </source>
</evidence>
<accession>A0A242P974</accession>
<evidence type="ECO:0000256" key="8">
    <source>
        <dbReference type="ARBA" id="ARBA00023163"/>
    </source>
</evidence>
<sequence length="223" mass="25777">MVEVLIVEDDPMVAQLNKKYLQMLPGFNLASVVSNGEQALHFIHDNHIDLLLLDVFMPKLNGLELLKYIRISYPKIDIIMVTAACNTNDIQTALRLGVIDYIVKPFTFQRFRTALISYQERVRLLSSSEILNQDQLDDRIFTKHVNPSTRLPKGIDSQTLQSVREVVANYQQDFSMSDIVELISLSRISVKKYLDYLEEQGEIESHLTYLPIGRPVKRYIYQK</sequence>
<evidence type="ECO:0000256" key="3">
    <source>
        <dbReference type="ARBA" id="ARBA00022553"/>
    </source>
</evidence>
<evidence type="ECO:0000256" key="4">
    <source>
        <dbReference type="ARBA" id="ARBA00023012"/>
    </source>
</evidence>
<dbReference type="GO" id="GO:0003700">
    <property type="term" value="F:DNA-binding transcription factor activity"/>
    <property type="evidence" value="ECO:0007669"/>
    <property type="project" value="InterPro"/>
</dbReference>
<dbReference type="GeneID" id="99745720"/>
<accession>A0A242NSR5</accession>
<keyword evidence="2 9" id="KW-0963">Cytoplasm</keyword>
<dbReference type="GO" id="GO:0003677">
    <property type="term" value="F:DNA binding"/>
    <property type="evidence" value="ECO:0007669"/>
    <property type="project" value="UniProtKB-KW"/>
</dbReference>
<dbReference type="InterPro" id="IPR024187">
    <property type="entry name" value="Sig_transdc_resp-reg_cit/mal"/>
</dbReference>
<dbReference type="InterPro" id="IPR051271">
    <property type="entry name" value="2C-system_Tx_regulators"/>
</dbReference>
<evidence type="ECO:0000256" key="6">
    <source>
        <dbReference type="ARBA" id="ARBA00023125"/>
    </source>
</evidence>
<organism evidence="12 13">
    <name type="scientific">Gilliamella apis</name>
    <dbReference type="NCBI Taxonomy" id="1970738"/>
    <lineage>
        <taxon>Bacteria</taxon>
        <taxon>Pseudomonadati</taxon>
        <taxon>Pseudomonadota</taxon>
        <taxon>Gammaproteobacteria</taxon>
        <taxon>Orbales</taxon>
        <taxon>Orbaceae</taxon>
        <taxon>Gilliamella</taxon>
    </lineage>
</organism>
<evidence type="ECO:0000256" key="10">
    <source>
        <dbReference type="PROSITE-ProRule" id="PRU00169"/>
    </source>
</evidence>
<keyword evidence="5 9" id="KW-0805">Transcription regulation</keyword>
<gene>
    <name evidence="12" type="ORF">B6D06_09345</name>
</gene>
<dbReference type="InterPro" id="IPR011006">
    <property type="entry name" value="CheY-like_superfamily"/>
</dbReference>